<protein>
    <submittedName>
        <fullName evidence="2">Uncharacterized protein</fullName>
    </submittedName>
</protein>
<evidence type="ECO:0000313" key="3">
    <source>
        <dbReference type="Proteomes" id="UP001249851"/>
    </source>
</evidence>
<comment type="caution">
    <text evidence="2">The sequence shown here is derived from an EMBL/GenBank/DDBJ whole genome shotgun (WGS) entry which is preliminary data.</text>
</comment>
<evidence type="ECO:0000313" key="2">
    <source>
        <dbReference type="EMBL" id="KAK2557864.1"/>
    </source>
</evidence>
<feature type="compositionally biased region" description="Basic and acidic residues" evidence="1">
    <location>
        <begin position="10"/>
        <end position="28"/>
    </location>
</feature>
<gene>
    <name evidence="2" type="ORF">P5673_019841</name>
</gene>
<sequence>MHLECQLFPTDHEHLEGTEKKTRTKHLESCSSSKRNSRAKNCKKCPNRFAHKMNENSNGTKQNSIQQAKHFG</sequence>
<reference evidence="2" key="1">
    <citation type="journal article" date="2023" name="G3 (Bethesda)">
        <title>Whole genome assembly and annotation of the endangered Caribbean coral Acropora cervicornis.</title>
        <authorList>
            <person name="Selwyn J.D."/>
            <person name="Vollmer S.V."/>
        </authorList>
    </citation>
    <scope>NUCLEOTIDE SEQUENCE</scope>
    <source>
        <strain evidence="2">K2</strain>
    </source>
</reference>
<feature type="compositionally biased region" description="Polar residues" evidence="1">
    <location>
        <begin position="55"/>
        <end position="72"/>
    </location>
</feature>
<name>A0AAD9QAR0_ACRCE</name>
<dbReference type="AlphaFoldDB" id="A0AAD9QAR0"/>
<organism evidence="2 3">
    <name type="scientific">Acropora cervicornis</name>
    <name type="common">Staghorn coral</name>
    <dbReference type="NCBI Taxonomy" id="6130"/>
    <lineage>
        <taxon>Eukaryota</taxon>
        <taxon>Metazoa</taxon>
        <taxon>Cnidaria</taxon>
        <taxon>Anthozoa</taxon>
        <taxon>Hexacorallia</taxon>
        <taxon>Scleractinia</taxon>
        <taxon>Astrocoeniina</taxon>
        <taxon>Acroporidae</taxon>
        <taxon>Acropora</taxon>
    </lineage>
</organism>
<evidence type="ECO:0000256" key="1">
    <source>
        <dbReference type="SAM" id="MobiDB-lite"/>
    </source>
</evidence>
<reference evidence="2" key="2">
    <citation type="journal article" date="2023" name="Science">
        <title>Genomic signatures of disease resistance in endangered staghorn corals.</title>
        <authorList>
            <person name="Vollmer S.V."/>
            <person name="Selwyn J.D."/>
            <person name="Despard B.A."/>
            <person name="Roesel C.L."/>
        </authorList>
    </citation>
    <scope>NUCLEOTIDE SEQUENCE</scope>
    <source>
        <strain evidence="2">K2</strain>
    </source>
</reference>
<feature type="compositionally biased region" description="Basic residues" evidence="1">
    <location>
        <begin position="35"/>
        <end position="51"/>
    </location>
</feature>
<keyword evidence="3" id="KW-1185">Reference proteome</keyword>
<dbReference type="EMBL" id="JARQWQ010000047">
    <property type="protein sequence ID" value="KAK2557864.1"/>
    <property type="molecule type" value="Genomic_DNA"/>
</dbReference>
<proteinExistence type="predicted"/>
<dbReference type="Proteomes" id="UP001249851">
    <property type="component" value="Unassembled WGS sequence"/>
</dbReference>
<feature type="region of interest" description="Disordered" evidence="1">
    <location>
        <begin position="1"/>
        <end position="72"/>
    </location>
</feature>
<accession>A0AAD9QAR0</accession>